<feature type="non-terminal residue" evidence="1">
    <location>
        <position position="1"/>
    </location>
</feature>
<dbReference type="EMBL" id="BARU01030650">
    <property type="protein sequence ID" value="GAH65633.1"/>
    <property type="molecule type" value="Genomic_DNA"/>
</dbReference>
<dbReference type="GO" id="GO:0010411">
    <property type="term" value="P:xyloglucan metabolic process"/>
    <property type="evidence" value="ECO:0007669"/>
    <property type="project" value="TreeGrafter"/>
</dbReference>
<evidence type="ECO:0000313" key="1">
    <source>
        <dbReference type="EMBL" id="GAH65633.1"/>
    </source>
</evidence>
<gene>
    <name evidence="1" type="ORF">S03H2_48590</name>
</gene>
<accession>X1J7A3</accession>
<comment type="caution">
    <text evidence="1">The sequence shown here is derived from an EMBL/GenBank/DDBJ whole genome shotgun (WGS) entry which is preliminary data.</text>
</comment>
<feature type="non-terminal residue" evidence="1">
    <location>
        <position position="264"/>
    </location>
</feature>
<dbReference type="PANTHER" id="PTHR43739:SF5">
    <property type="entry name" value="EXO-ALPHA-SIALIDASE"/>
    <property type="match status" value="1"/>
</dbReference>
<dbReference type="PANTHER" id="PTHR43739">
    <property type="entry name" value="XYLOGLUCANASE (EUROFUNG)"/>
    <property type="match status" value="1"/>
</dbReference>
<dbReference type="InterPro" id="IPR015943">
    <property type="entry name" value="WD40/YVTN_repeat-like_dom_sf"/>
</dbReference>
<protein>
    <recommendedName>
        <fullName evidence="2">Glycosyl hydrolase</fullName>
    </recommendedName>
</protein>
<dbReference type="Gene3D" id="2.130.10.10">
    <property type="entry name" value="YVTN repeat-like/Quinoprotein amine dehydrogenase"/>
    <property type="match status" value="1"/>
</dbReference>
<name>X1J7A3_9ZZZZ</name>
<dbReference type="SUPFAM" id="SSF110296">
    <property type="entry name" value="Oligoxyloglucan reducing end-specific cellobiohydrolase"/>
    <property type="match status" value="1"/>
</dbReference>
<proteinExistence type="predicted"/>
<reference evidence="1" key="1">
    <citation type="journal article" date="2014" name="Front. Microbiol.">
        <title>High frequency of phylogenetically diverse reductive dehalogenase-homologous genes in deep subseafloor sedimentary metagenomes.</title>
        <authorList>
            <person name="Kawai M."/>
            <person name="Futagami T."/>
            <person name="Toyoda A."/>
            <person name="Takaki Y."/>
            <person name="Nishi S."/>
            <person name="Hori S."/>
            <person name="Arai W."/>
            <person name="Tsubouchi T."/>
            <person name="Morono Y."/>
            <person name="Uchiyama I."/>
            <person name="Ito T."/>
            <person name="Fujiyama A."/>
            <person name="Inagaki F."/>
            <person name="Takami H."/>
        </authorList>
    </citation>
    <scope>NUCLEOTIDE SEQUENCE</scope>
    <source>
        <strain evidence="1">Expedition CK06-06</strain>
    </source>
</reference>
<evidence type="ECO:0008006" key="2">
    <source>
        <dbReference type="Google" id="ProtNLM"/>
    </source>
</evidence>
<dbReference type="AlphaFoldDB" id="X1J7A3"/>
<sequence length="264" mass="30128">HSPTRIYFASHRVWRSDNRGDSWAAISGDLTRNQERVTLPIMDQTWSWDSPWDVGAMSTYNTITSLAESPLQEGLIYAGNDDGLIHVTEDGGQKWRKIEVGDLPGVPATAFVNDIKADLYDANTVYVALDNHKFGDLKPYLLKSADKGKKWRSIRGNIPNRTLVWRIVQDHVNSNLLFAATEFGIYFTIDGGKKWIKLAGGVPTISFRDLAIQRREDDLIGASFGRGFYIFDDYSVLRHVSENQLKQEATLFPVRKTWWYIQRE</sequence>
<dbReference type="InterPro" id="IPR052025">
    <property type="entry name" value="Xyloglucanase_GH74"/>
</dbReference>
<organism evidence="1">
    <name type="scientific">marine sediment metagenome</name>
    <dbReference type="NCBI Taxonomy" id="412755"/>
    <lineage>
        <taxon>unclassified sequences</taxon>
        <taxon>metagenomes</taxon>
        <taxon>ecological metagenomes</taxon>
    </lineage>
</organism>